<protein>
    <submittedName>
        <fullName evidence="2">Uncharacterized protein</fullName>
    </submittedName>
</protein>
<evidence type="ECO:0000313" key="3">
    <source>
        <dbReference type="Proteomes" id="UP000637578"/>
    </source>
</evidence>
<keyword evidence="3" id="KW-1185">Reference proteome</keyword>
<dbReference type="Proteomes" id="UP000637578">
    <property type="component" value="Unassembled WGS sequence"/>
</dbReference>
<evidence type="ECO:0000256" key="1">
    <source>
        <dbReference type="SAM" id="MobiDB-lite"/>
    </source>
</evidence>
<dbReference type="AlphaFoldDB" id="A0A8J3FZB5"/>
<name>A0A8J3FZB5_9PSEU</name>
<comment type="caution">
    <text evidence="2">The sequence shown here is derived from an EMBL/GenBank/DDBJ whole genome shotgun (WGS) entry which is preliminary data.</text>
</comment>
<evidence type="ECO:0000313" key="2">
    <source>
        <dbReference type="EMBL" id="GGM83157.1"/>
    </source>
</evidence>
<dbReference type="EMBL" id="BMMK01000060">
    <property type="protein sequence ID" value="GGM83157.1"/>
    <property type="molecule type" value="Genomic_DNA"/>
</dbReference>
<feature type="region of interest" description="Disordered" evidence="1">
    <location>
        <begin position="17"/>
        <end position="44"/>
    </location>
</feature>
<reference evidence="2" key="2">
    <citation type="submission" date="2020-09" db="EMBL/GenBank/DDBJ databases">
        <authorList>
            <person name="Sun Q."/>
            <person name="Zhou Y."/>
        </authorList>
    </citation>
    <scope>NUCLEOTIDE SEQUENCE</scope>
    <source>
        <strain evidence="2">CGMCC 4.5737</strain>
    </source>
</reference>
<organism evidence="2 3">
    <name type="scientific">Longimycelium tulufanense</name>
    <dbReference type="NCBI Taxonomy" id="907463"/>
    <lineage>
        <taxon>Bacteria</taxon>
        <taxon>Bacillati</taxon>
        <taxon>Actinomycetota</taxon>
        <taxon>Actinomycetes</taxon>
        <taxon>Pseudonocardiales</taxon>
        <taxon>Pseudonocardiaceae</taxon>
        <taxon>Longimycelium</taxon>
    </lineage>
</organism>
<reference evidence="2" key="1">
    <citation type="journal article" date="2014" name="Int. J. Syst. Evol. Microbiol.">
        <title>Complete genome sequence of Corynebacterium casei LMG S-19264T (=DSM 44701T), isolated from a smear-ripened cheese.</title>
        <authorList>
            <consortium name="US DOE Joint Genome Institute (JGI-PGF)"/>
            <person name="Walter F."/>
            <person name="Albersmeier A."/>
            <person name="Kalinowski J."/>
            <person name="Ruckert C."/>
        </authorList>
    </citation>
    <scope>NUCLEOTIDE SEQUENCE</scope>
    <source>
        <strain evidence="2">CGMCC 4.5737</strain>
    </source>
</reference>
<accession>A0A8J3FZB5</accession>
<proteinExistence type="predicted"/>
<gene>
    <name evidence="2" type="ORF">GCM10012275_62210</name>
</gene>
<sequence>MWGRAVTPPPRLVAGRMRRAVPSPMSPNRTVRSKIQDIGPVDNDTVLGWPASRPGPGPDALGTFADSVLDRRKVLDIFRGTQQIQQLIVPIARSTSPLRS</sequence>